<feature type="compositionally biased region" description="Gly residues" evidence="2">
    <location>
        <begin position="483"/>
        <end position="494"/>
    </location>
</feature>
<reference evidence="5" key="1">
    <citation type="submission" date="2022-01" db="EMBL/GenBank/DDBJ databases">
        <authorList>
            <person name="King R."/>
        </authorList>
    </citation>
    <scope>NUCLEOTIDE SEQUENCE</scope>
</reference>
<sequence>MTTGMPELGSKISLISKADIRYEGRLFTVDPQECTIALASEVHCALNKTFKTIPVRSFGTEDRETQYPVPAQNQVYDYILFRGSDIKDIRVINNVAHPQPLNDPAIMQLSVPPSLTAQSYQTHPVLGPMGPQMGQFAGAYSSIGNLGALSTGGIGASLGMPRDNRNLNNSKPSELLLGNSTQSTVKPPILSPASIEQPQPVINHDLIGGSRSTTPASLGSRKSPTNDQGVQAGGSAHHEKKVVKPIQPPNQRNQQRRRSKERRDSRGDNQQQNRTGPRPPIGVQHYQHQGSYSNQYHHQHHGQQQGFQYHGQQGFQQHQGYQQHYQNHSTPRSNWVNRGLTRPRARSRGNGFRNNAPLGNRPRNTLKFENDYDFEQANTEFEELRSQLGKVKLEEAGNATTKSDVVNGDVDKKDDSGNETGAGENEQEEEHEVYYDKTKSFFDKISCEAVERAKGKSQRTDWRIERKLNSETFGVAAARRGGGRGGFRGMGYRGGYRNNYRQPQQNNQRRPGGPSSENNSQPAPQPQQQEQQQQQGNPSDQIEKPQEKLDIDTDSVKQLVLEAVDLPAETSQVQSKSSDQIGSVPEPAMAGTISKL</sequence>
<dbReference type="AlphaFoldDB" id="A0A9P0CWN0"/>
<feature type="region of interest" description="Disordered" evidence="2">
    <location>
        <begin position="160"/>
        <end position="366"/>
    </location>
</feature>
<keyword evidence="6" id="KW-1185">Reference proteome</keyword>
<dbReference type="GO" id="GO:0000932">
    <property type="term" value="C:P-body"/>
    <property type="evidence" value="ECO:0007669"/>
    <property type="project" value="TreeGrafter"/>
</dbReference>
<evidence type="ECO:0000259" key="3">
    <source>
        <dbReference type="SMART" id="SM01199"/>
    </source>
</evidence>
<dbReference type="GO" id="GO:0003729">
    <property type="term" value="F:mRNA binding"/>
    <property type="evidence" value="ECO:0007669"/>
    <property type="project" value="TreeGrafter"/>
</dbReference>
<dbReference type="Pfam" id="PF12701">
    <property type="entry name" value="LSM14"/>
    <property type="match status" value="1"/>
</dbReference>
<feature type="compositionally biased region" description="Polar residues" evidence="2">
    <location>
        <begin position="166"/>
        <end position="185"/>
    </location>
</feature>
<proteinExistence type="inferred from homology"/>
<feature type="compositionally biased region" description="Polar residues" evidence="2">
    <location>
        <begin position="569"/>
        <end position="581"/>
    </location>
</feature>
<comment type="similarity">
    <text evidence="1">Belongs to the LSM14 family.</text>
</comment>
<feature type="compositionally biased region" description="Basic and acidic residues" evidence="2">
    <location>
        <begin position="541"/>
        <end position="555"/>
    </location>
</feature>
<dbReference type="SMART" id="SM01271">
    <property type="entry name" value="LSM14"/>
    <property type="match status" value="1"/>
</dbReference>
<dbReference type="CDD" id="cd01736">
    <property type="entry name" value="LSm14_N"/>
    <property type="match status" value="1"/>
</dbReference>
<evidence type="ECO:0000256" key="1">
    <source>
        <dbReference type="ARBA" id="ARBA00010415"/>
    </source>
</evidence>
<dbReference type="InterPro" id="IPR019050">
    <property type="entry name" value="FDF_dom"/>
</dbReference>
<evidence type="ECO:0000256" key="2">
    <source>
        <dbReference type="SAM" id="MobiDB-lite"/>
    </source>
</evidence>
<feature type="compositionally biased region" description="Low complexity" evidence="2">
    <location>
        <begin position="495"/>
        <end position="540"/>
    </location>
</feature>
<name>A0A9P0CWN0_9CUCU</name>
<dbReference type="SMART" id="SM01199">
    <property type="entry name" value="FDF"/>
    <property type="match status" value="1"/>
</dbReference>
<feature type="domain" description="Lsm14-like N-terminal" evidence="4">
    <location>
        <begin position="1"/>
        <end position="111"/>
    </location>
</feature>
<evidence type="ECO:0000313" key="6">
    <source>
        <dbReference type="Proteomes" id="UP001153636"/>
    </source>
</evidence>
<dbReference type="Gene3D" id="2.30.30.100">
    <property type="match status" value="1"/>
</dbReference>
<accession>A0A9P0CWN0</accession>
<dbReference type="PANTHER" id="PTHR13586:SF0">
    <property type="entry name" value="TRAILER HITCH, ISOFORM H"/>
    <property type="match status" value="1"/>
</dbReference>
<evidence type="ECO:0008006" key="7">
    <source>
        <dbReference type="Google" id="ProtNLM"/>
    </source>
</evidence>
<dbReference type="GO" id="GO:0033962">
    <property type="term" value="P:P-body assembly"/>
    <property type="evidence" value="ECO:0007669"/>
    <property type="project" value="TreeGrafter"/>
</dbReference>
<feature type="compositionally biased region" description="Low complexity" evidence="2">
    <location>
        <begin position="284"/>
        <end position="328"/>
    </location>
</feature>
<evidence type="ECO:0000259" key="4">
    <source>
        <dbReference type="SMART" id="SM01271"/>
    </source>
</evidence>
<dbReference type="Proteomes" id="UP001153636">
    <property type="component" value="Chromosome 22"/>
</dbReference>
<dbReference type="GO" id="GO:0034063">
    <property type="term" value="P:stress granule assembly"/>
    <property type="evidence" value="ECO:0007669"/>
    <property type="project" value="TreeGrafter"/>
</dbReference>
<feature type="compositionally biased region" description="Polar residues" evidence="2">
    <location>
        <begin position="210"/>
        <end position="229"/>
    </location>
</feature>
<organism evidence="5 6">
    <name type="scientific">Psylliodes chrysocephalus</name>
    <dbReference type="NCBI Taxonomy" id="3402493"/>
    <lineage>
        <taxon>Eukaryota</taxon>
        <taxon>Metazoa</taxon>
        <taxon>Ecdysozoa</taxon>
        <taxon>Arthropoda</taxon>
        <taxon>Hexapoda</taxon>
        <taxon>Insecta</taxon>
        <taxon>Pterygota</taxon>
        <taxon>Neoptera</taxon>
        <taxon>Endopterygota</taxon>
        <taxon>Coleoptera</taxon>
        <taxon>Polyphaga</taxon>
        <taxon>Cucujiformia</taxon>
        <taxon>Chrysomeloidea</taxon>
        <taxon>Chrysomelidae</taxon>
        <taxon>Galerucinae</taxon>
        <taxon>Alticini</taxon>
        <taxon>Psylliodes</taxon>
    </lineage>
</organism>
<dbReference type="Pfam" id="PF09532">
    <property type="entry name" value="FDF"/>
    <property type="match status" value="1"/>
</dbReference>
<feature type="region of interest" description="Disordered" evidence="2">
    <location>
        <begin position="478"/>
        <end position="596"/>
    </location>
</feature>
<dbReference type="InterPro" id="IPR010920">
    <property type="entry name" value="LSM_dom_sf"/>
</dbReference>
<dbReference type="InterPro" id="IPR025609">
    <property type="entry name" value="Lsm14-like_N"/>
</dbReference>
<feature type="region of interest" description="Disordered" evidence="2">
    <location>
        <begin position="399"/>
        <end position="432"/>
    </location>
</feature>
<dbReference type="PANTHER" id="PTHR13586">
    <property type="entry name" value="SCD6 PROTEIN-RELATED"/>
    <property type="match status" value="1"/>
</dbReference>
<dbReference type="OrthoDB" id="21539at2759"/>
<gene>
    <name evidence="5" type="ORF">PSYICH_LOCUS8285</name>
</gene>
<feature type="domain" description="FDF" evidence="3">
    <location>
        <begin position="366"/>
        <end position="477"/>
    </location>
</feature>
<evidence type="ECO:0000313" key="5">
    <source>
        <dbReference type="EMBL" id="CAH1107563.1"/>
    </source>
</evidence>
<dbReference type="EMBL" id="OV651834">
    <property type="protein sequence ID" value="CAH1107563.1"/>
    <property type="molecule type" value="Genomic_DNA"/>
</dbReference>
<dbReference type="SUPFAM" id="SSF50182">
    <property type="entry name" value="Sm-like ribonucleoproteins"/>
    <property type="match status" value="1"/>
</dbReference>
<protein>
    <recommendedName>
        <fullName evidence="7">Protein LSM14 homolog B</fullName>
    </recommendedName>
</protein>